<dbReference type="PIRSF" id="PIRSF004930">
    <property type="entry name" value="Tln_factor_SUA5"/>
    <property type="match status" value="1"/>
</dbReference>
<evidence type="ECO:0000256" key="12">
    <source>
        <dbReference type="ARBA" id="ARBA00048366"/>
    </source>
</evidence>
<keyword evidence="9 13" id="KW-0547">Nucleotide-binding</keyword>
<dbReference type="FunFam" id="3.90.870.10:FF:000009">
    <property type="entry name" value="Threonylcarbamoyl-AMP synthase, putative"/>
    <property type="match status" value="1"/>
</dbReference>
<evidence type="ECO:0000256" key="11">
    <source>
        <dbReference type="ARBA" id="ARBA00029774"/>
    </source>
</evidence>
<evidence type="ECO:0000313" key="17">
    <source>
        <dbReference type="Proteomes" id="UP000050514"/>
    </source>
</evidence>
<dbReference type="PANTHER" id="PTHR17490:SF16">
    <property type="entry name" value="THREONYLCARBAMOYL-AMP SYNTHASE"/>
    <property type="match status" value="1"/>
</dbReference>
<feature type="domain" description="YrdC-like" evidence="15">
    <location>
        <begin position="14"/>
        <end position="200"/>
    </location>
</feature>
<keyword evidence="5 13" id="KW-0963">Cytoplasm</keyword>
<sequence>MTEIFRLDPFNPDPNIIHKAAQIIQAGGLVAFPTETVYGLGANAFNSHAVQRIFLAKGRPANDPLIVHIQNKDWLDKIVNNRPPKTDLLVNRFWPGPLTLIFPRKSEIPLNVTAGGNNVAVRAPSHPVAQALLAASGLPIAAPSANRFGHTSPTQASHVLDDLSGRIDLVLDGGECPIGLESTVLDLTQDPPVILRPGGVPREEIEQLIGKVRLATKDKSKETEEALPSPGLMERHYSPHSTLILVENITGNREIAIKKILDHVSQVQQITRKSIGILTVSEETHYYESVQDLEVISLGSLNNLQEIGRNLFAGMRTLEQAGVEIILTTDFGEQGLGLAIRDRLRRAASQIIRV</sequence>
<dbReference type="Pfam" id="PF03481">
    <property type="entry name" value="Sua5_C"/>
    <property type="match status" value="1"/>
</dbReference>
<feature type="binding site" evidence="14">
    <location>
        <position position="237"/>
    </location>
    <ligand>
        <name>ATP</name>
        <dbReference type="ChEBI" id="CHEBI:30616"/>
    </ligand>
</feature>
<evidence type="ECO:0000256" key="1">
    <source>
        <dbReference type="ARBA" id="ARBA00004496"/>
    </source>
</evidence>
<feature type="binding site" evidence="14">
    <location>
        <position position="36"/>
    </location>
    <ligand>
        <name>L-threonine</name>
        <dbReference type="ChEBI" id="CHEBI:57926"/>
    </ligand>
</feature>
<name>A0A0P6XP41_9CHLR</name>
<comment type="function">
    <text evidence="13">Required for the formation of a threonylcarbamoyl group on adenosine at position 37 (t(6)A37) in tRNAs that read codons beginning with adenine.</text>
</comment>
<dbReference type="InterPro" id="IPR006070">
    <property type="entry name" value="Sua5-like_dom"/>
</dbReference>
<evidence type="ECO:0000256" key="13">
    <source>
        <dbReference type="PIRNR" id="PIRNR004930"/>
    </source>
</evidence>
<dbReference type="SUPFAM" id="SSF55821">
    <property type="entry name" value="YrdC/RibB"/>
    <property type="match status" value="1"/>
</dbReference>
<keyword evidence="6 13" id="KW-0808">Transferase</keyword>
<comment type="catalytic activity">
    <reaction evidence="12 13">
        <text>L-threonine + hydrogencarbonate + ATP = L-threonylcarbamoyladenylate + diphosphate + H2O</text>
        <dbReference type="Rhea" id="RHEA:36407"/>
        <dbReference type="ChEBI" id="CHEBI:15377"/>
        <dbReference type="ChEBI" id="CHEBI:17544"/>
        <dbReference type="ChEBI" id="CHEBI:30616"/>
        <dbReference type="ChEBI" id="CHEBI:33019"/>
        <dbReference type="ChEBI" id="CHEBI:57926"/>
        <dbReference type="ChEBI" id="CHEBI:73682"/>
        <dbReference type="EC" id="2.7.7.87"/>
    </reaction>
</comment>
<feature type="binding site" evidence="14">
    <location>
        <position position="152"/>
    </location>
    <ligand>
        <name>ATP</name>
        <dbReference type="ChEBI" id="CHEBI:30616"/>
    </ligand>
</feature>
<organism evidence="16 17">
    <name type="scientific">Bellilinea caldifistulae</name>
    <dbReference type="NCBI Taxonomy" id="360411"/>
    <lineage>
        <taxon>Bacteria</taxon>
        <taxon>Bacillati</taxon>
        <taxon>Chloroflexota</taxon>
        <taxon>Anaerolineae</taxon>
        <taxon>Anaerolineales</taxon>
        <taxon>Anaerolineaceae</taxon>
        <taxon>Bellilinea</taxon>
    </lineage>
</organism>
<dbReference type="PATRIC" id="fig|360411.5.peg.1170"/>
<dbReference type="NCBIfam" id="TIGR00057">
    <property type="entry name" value="L-threonylcarbamoyladenylate synthase"/>
    <property type="match status" value="1"/>
</dbReference>
<feature type="binding site" evidence="14">
    <location>
        <position position="144"/>
    </location>
    <ligand>
        <name>ATP</name>
        <dbReference type="ChEBI" id="CHEBI:30616"/>
    </ligand>
</feature>
<dbReference type="PANTHER" id="PTHR17490">
    <property type="entry name" value="SUA5"/>
    <property type="match status" value="1"/>
</dbReference>
<evidence type="ECO:0000256" key="8">
    <source>
        <dbReference type="ARBA" id="ARBA00022695"/>
    </source>
</evidence>
<dbReference type="InterPro" id="IPR038385">
    <property type="entry name" value="Sua5/YwlC_C"/>
</dbReference>
<comment type="similarity">
    <text evidence="2 13">Belongs to the SUA5 family.</text>
</comment>
<dbReference type="GO" id="GO:0003725">
    <property type="term" value="F:double-stranded RNA binding"/>
    <property type="evidence" value="ECO:0007669"/>
    <property type="project" value="UniProtKB-UniRule"/>
</dbReference>
<dbReference type="Proteomes" id="UP000050514">
    <property type="component" value="Unassembled WGS sequence"/>
</dbReference>
<comment type="subcellular location">
    <subcellularLocation>
        <location evidence="1 13">Cytoplasm</location>
    </subcellularLocation>
</comment>
<feature type="binding site" evidence="14">
    <location>
        <position position="122"/>
    </location>
    <ligand>
        <name>L-threonine</name>
        <dbReference type="ChEBI" id="CHEBI:57926"/>
    </ligand>
</feature>
<dbReference type="GO" id="GO:0005524">
    <property type="term" value="F:ATP binding"/>
    <property type="evidence" value="ECO:0007669"/>
    <property type="project" value="UniProtKB-UniRule"/>
</dbReference>
<keyword evidence="8 13" id="KW-0548">Nucleotidyltransferase</keyword>
<evidence type="ECO:0000256" key="5">
    <source>
        <dbReference type="ARBA" id="ARBA00022490"/>
    </source>
</evidence>
<evidence type="ECO:0000256" key="3">
    <source>
        <dbReference type="ARBA" id="ARBA00012584"/>
    </source>
</evidence>
<protein>
    <recommendedName>
        <fullName evidence="4 13">Threonylcarbamoyl-AMP synthase</fullName>
        <shortName evidence="13">TC-AMP synthase</shortName>
        <ecNumber evidence="3 13">2.7.7.87</ecNumber>
    </recommendedName>
    <alternativeName>
        <fullName evidence="11 13">L-threonylcarbamoyladenylate synthase</fullName>
    </alternativeName>
</protein>
<dbReference type="Gene3D" id="3.40.50.11030">
    <property type="entry name" value="Threonylcarbamoyl-AMP synthase, C-terminal domain"/>
    <property type="match status" value="1"/>
</dbReference>
<dbReference type="Gene3D" id="3.90.870.10">
    <property type="entry name" value="DHBP synthase"/>
    <property type="match status" value="1"/>
</dbReference>
<evidence type="ECO:0000259" key="15">
    <source>
        <dbReference type="PROSITE" id="PS51163"/>
    </source>
</evidence>
<accession>A0A0P6XP41</accession>
<dbReference type="EMBL" id="LGHJ01000029">
    <property type="protein sequence ID" value="KPL70814.1"/>
    <property type="molecule type" value="Genomic_DNA"/>
</dbReference>
<keyword evidence="10 13" id="KW-0067">ATP-binding</keyword>
<feature type="binding site" evidence="14">
    <location>
        <position position="68"/>
    </location>
    <ligand>
        <name>L-threonine</name>
        <dbReference type="ChEBI" id="CHEBI:57926"/>
    </ligand>
</feature>
<keyword evidence="17" id="KW-1185">Reference proteome</keyword>
<reference evidence="16 17" key="1">
    <citation type="submission" date="2015-07" db="EMBL/GenBank/DDBJ databases">
        <title>Draft genome of Bellilinea caldifistulae DSM 17877.</title>
        <authorList>
            <person name="Hemp J."/>
            <person name="Ward L.M."/>
            <person name="Pace L.A."/>
            <person name="Fischer W.W."/>
        </authorList>
    </citation>
    <scope>NUCLEOTIDE SEQUENCE [LARGE SCALE GENOMIC DNA]</scope>
    <source>
        <strain evidence="16 17">GOMI-1</strain>
    </source>
</reference>
<evidence type="ECO:0000256" key="10">
    <source>
        <dbReference type="ARBA" id="ARBA00022840"/>
    </source>
</evidence>
<dbReference type="STRING" id="360411.AC812_16880"/>
<dbReference type="OrthoDB" id="9814580at2"/>
<comment type="caution">
    <text evidence="16">The sequence shown here is derived from an EMBL/GenBank/DDBJ whole genome shotgun (WGS) entry which is preliminary data.</text>
</comment>
<keyword evidence="7 13" id="KW-0819">tRNA processing</keyword>
<evidence type="ECO:0000313" key="16">
    <source>
        <dbReference type="EMBL" id="KPL70814.1"/>
    </source>
</evidence>
<feature type="binding site" evidence="14">
    <location>
        <position position="196"/>
    </location>
    <ligand>
        <name>ATP</name>
        <dbReference type="ChEBI" id="CHEBI:30616"/>
    </ligand>
</feature>
<dbReference type="GO" id="GO:0000049">
    <property type="term" value="F:tRNA binding"/>
    <property type="evidence" value="ECO:0007669"/>
    <property type="project" value="TreeGrafter"/>
</dbReference>
<evidence type="ECO:0000256" key="9">
    <source>
        <dbReference type="ARBA" id="ARBA00022741"/>
    </source>
</evidence>
<evidence type="ECO:0000256" key="7">
    <source>
        <dbReference type="ARBA" id="ARBA00022694"/>
    </source>
</evidence>
<dbReference type="InterPro" id="IPR017945">
    <property type="entry name" value="DHBP_synth_RibB-like_a/b_dom"/>
</dbReference>
<feature type="binding site" evidence="14">
    <location>
        <position position="142"/>
    </location>
    <ligand>
        <name>L-threonine</name>
        <dbReference type="ChEBI" id="CHEBI:57926"/>
    </ligand>
</feature>
<dbReference type="EC" id="2.7.7.87" evidence="3 13"/>
<dbReference type="GO" id="GO:0006450">
    <property type="term" value="P:regulation of translational fidelity"/>
    <property type="evidence" value="ECO:0007669"/>
    <property type="project" value="TreeGrafter"/>
</dbReference>
<dbReference type="GO" id="GO:0061710">
    <property type="term" value="F:L-threonylcarbamoyladenylate synthase"/>
    <property type="evidence" value="ECO:0007669"/>
    <property type="project" value="UniProtKB-EC"/>
</dbReference>
<evidence type="ECO:0000256" key="4">
    <source>
        <dbReference type="ARBA" id="ARBA00015492"/>
    </source>
</evidence>
<dbReference type="PROSITE" id="PS51163">
    <property type="entry name" value="YRDC"/>
    <property type="match status" value="1"/>
</dbReference>
<gene>
    <name evidence="16" type="ORF">AC812_16880</name>
</gene>
<dbReference type="GO" id="GO:0008033">
    <property type="term" value="P:tRNA processing"/>
    <property type="evidence" value="ECO:0007669"/>
    <property type="project" value="UniProtKB-KW"/>
</dbReference>
<evidence type="ECO:0000256" key="6">
    <source>
        <dbReference type="ARBA" id="ARBA00022679"/>
    </source>
</evidence>
<dbReference type="Pfam" id="PF01300">
    <property type="entry name" value="Sua5_yciO_yrdC"/>
    <property type="match status" value="1"/>
</dbReference>
<dbReference type="RefSeq" id="WP_061916961.1">
    <property type="nucleotide sequence ID" value="NZ_DF967971.1"/>
</dbReference>
<evidence type="ECO:0000256" key="14">
    <source>
        <dbReference type="PIRSR" id="PIRSR004930-1"/>
    </source>
</evidence>
<dbReference type="InterPro" id="IPR010923">
    <property type="entry name" value="T(6)A37_SUA5"/>
</dbReference>
<evidence type="ECO:0000256" key="2">
    <source>
        <dbReference type="ARBA" id="ARBA00007663"/>
    </source>
</evidence>
<proteinExistence type="inferred from homology"/>
<dbReference type="InterPro" id="IPR050156">
    <property type="entry name" value="TC-AMP_synthase_SUA5"/>
</dbReference>
<dbReference type="GO" id="GO:0005737">
    <property type="term" value="C:cytoplasm"/>
    <property type="evidence" value="ECO:0007669"/>
    <property type="project" value="UniProtKB-SubCell"/>
</dbReference>
<dbReference type="AlphaFoldDB" id="A0A0P6XP41"/>
<feature type="binding site" evidence="14">
    <location>
        <position position="182"/>
    </location>
    <ligand>
        <name>L-threonine</name>
        <dbReference type="ChEBI" id="CHEBI:57926"/>
    </ligand>
</feature>
<dbReference type="InterPro" id="IPR005145">
    <property type="entry name" value="Sua5_C"/>
</dbReference>
<feature type="binding site" evidence="14">
    <location>
        <position position="59"/>
    </location>
    <ligand>
        <name>ATP</name>
        <dbReference type="ChEBI" id="CHEBI:30616"/>
    </ligand>
</feature>